<comment type="similarity">
    <text evidence="2 17">Belongs to the cation transport ATPase (P-type) (TC 3.A.3) family. Type IB subfamily.</text>
</comment>
<dbReference type="InterPro" id="IPR017969">
    <property type="entry name" value="Heavy-metal-associated_CS"/>
</dbReference>
<dbReference type="FunFam" id="2.70.150.10:FF:000002">
    <property type="entry name" value="Copper-transporting ATPase 1, putative"/>
    <property type="match status" value="1"/>
</dbReference>
<dbReference type="InterPro" id="IPR001757">
    <property type="entry name" value="P_typ_ATPase"/>
</dbReference>
<dbReference type="InterPro" id="IPR023299">
    <property type="entry name" value="ATPase_P-typ_cyto_dom_N"/>
</dbReference>
<dbReference type="Gene3D" id="3.30.70.100">
    <property type="match status" value="4"/>
</dbReference>
<dbReference type="SUPFAM" id="SSF81665">
    <property type="entry name" value="Calcium ATPase, transmembrane domain M"/>
    <property type="match status" value="1"/>
</dbReference>
<dbReference type="EC" id="7.2.2.8" evidence="3"/>
<keyword evidence="15" id="KW-0406">Ion transport</keyword>
<dbReference type="InterPro" id="IPR044492">
    <property type="entry name" value="P_typ_ATPase_HD_dom"/>
</dbReference>
<dbReference type="Pfam" id="PF00403">
    <property type="entry name" value="HMA"/>
    <property type="match status" value="4"/>
</dbReference>
<evidence type="ECO:0000256" key="8">
    <source>
        <dbReference type="ARBA" id="ARBA00022741"/>
    </source>
</evidence>
<evidence type="ECO:0000256" key="1">
    <source>
        <dbReference type="ARBA" id="ARBA00004166"/>
    </source>
</evidence>
<name>A0A4C1U1M6_EUMVA</name>
<feature type="domain" description="HMA" evidence="19">
    <location>
        <begin position="267"/>
        <end position="333"/>
    </location>
</feature>
<dbReference type="OrthoDB" id="432719at2759"/>
<dbReference type="SUPFAM" id="SSF56784">
    <property type="entry name" value="HAD-like"/>
    <property type="match status" value="1"/>
</dbReference>
<evidence type="ECO:0000256" key="17">
    <source>
        <dbReference type="RuleBase" id="RU362081"/>
    </source>
</evidence>
<keyword evidence="9" id="KW-0187">Copper transport</keyword>
<dbReference type="GO" id="GO:0005507">
    <property type="term" value="F:copper ion binding"/>
    <property type="evidence" value="ECO:0007669"/>
    <property type="project" value="InterPro"/>
</dbReference>
<dbReference type="InterPro" id="IPR027256">
    <property type="entry name" value="P-typ_ATPase_IB"/>
</dbReference>
<feature type="transmembrane region" description="Helical" evidence="17">
    <location>
        <begin position="435"/>
        <end position="455"/>
    </location>
</feature>
<dbReference type="FunFam" id="3.40.50.1000:FF:000333">
    <property type="entry name" value="Copper-transporting ATPase 2"/>
    <property type="match status" value="1"/>
</dbReference>
<evidence type="ECO:0000256" key="9">
    <source>
        <dbReference type="ARBA" id="ARBA00022796"/>
    </source>
</evidence>
<dbReference type="SFLD" id="SFLDF00027">
    <property type="entry name" value="p-type_atpase"/>
    <property type="match status" value="1"/>
</dbReference>
<evidence type="ECO:0000313" key="20">
    <source>
        <dbReference type="EMBL" id="GBP20212.1"/>
    </source>
</evidence>
<dbReference type="Gene3D" id="1.20.1110.10">
    <property type="entry name" value="Calcium-transporting ATPase, transmembrane domain"/>
    <property type="match status" value="1"/>
</dbReference>
<evidence type="ECO:0000256" key="13">
    <source>
        <dbReference type="ARBA" id="ARBA00022989"/>
    </source>
</evidence>
<dbReference type="SFLD" id="SFLDS00003">
    <property type="entry name" value="Haloacid_Dehalogenase"/>
    <property type="match status" value="1"/>
</dbReference>
<feature type="domain" description="HMA" evidence="19">
    <location>
        <begin position="344"/>
        <end position="410"/>
    </location>
</feature>
<dbReference type="GO" id="GO:0043682">
    <property type="term" value="F:P-type divalent copper transporter activity"/>
    <property type="evidence" value="ECO:0007669"/>
    <property type="project" value="TreeGrafter"/>
</dbReference>
<dbReference type="GO" id="GO:0016887">
    <property type="term" value="F:ATP hydrolysis activity"/>
    <property type="evidence" value="ECO:0007669"/>
    <property type="project" value="InterPro"/>
</dbReference>
<keyword evidence="11" id="KW-0460">Magnesium</keyword>
<accession>A0A4C1U1M6</accession>
<dbReference type="Gene3D" id="3.40.50.1000">
    <property type="entry name" value="HAD superfamily/HAD-like"/>
    <property type="match status" value="1"/>
</dbReference>
<dbReference type="EMBL" id="BGZK01000116">
    <property type="protein sequence ID" value="GBP20212.1"/>
    <property type="molecule type" value="Genomic_DNA"/>
</dbReference>
<evidence type="ECO:0000256" key="6">
    <source>
        <dbReference type="ARBA" id="ARBA00022723"/>
    </source>
</evidence>
<feature type="transmembrane region" description="Helical" evidence="17">
    <location>
        <begin position="512"/>
        <end position="535"/>
    </location>
</feature>
<feature type="signal peptide" evidence="18">
    <location>
        <begin position="1"/>
        <end position="18"/>
    </location>
</feature>
<evidence type="ECO:0000256" key="4">
    <source>
        <dbReference type="ARBA" id="ARBA00022448"/>
    </source>
</evidence>
<dbReference type="InterPro" id="IPR018303">
    <property type="entry name" value="ATPase_P-typ_P_site"/>
</dbReference>
<dbReference type="InterPro" id="IPR006122">
    <property type="entry name" value="HMA_Cu_ion-bd"/>
</dbReference>
<dbReference type="Gene3D" id="2.70.150.10">
    <property type="entry name" value="Calcium-transporting ATPase, cytoplasmic transduction domain A"/>
    <property type="match status" value="1"/>
</dbReference>
<dbReference type="PROSITE" id="PS50846">
    <property type="entry name" value="HMA_2"/>
    <property type="match status" value="4"/>
</dbReference>
<gene>
    <name evidence="20" type="primary">ATP7A</name>
    <name evidence="20" type="ORF">EVAR_82085_1</name>
</gene>
<keyword evidence="12" id="KW-1278">Translocase</keyword>
<keyword evidence="4" id="KW-0813">Transport</keyword>
<evidence type="ECO:0000256" key="3">
    <source>
        <dbReference type="ARBA" id="ARBA00012517"/>
    </source>
</evidence>
<dbReference type="SUPFAM" id="SSF81653">
    <property type="entry name" value="Calcium ATPase, transduction domain A"/>
    <property type="match status" value="1"/>
</dbReference>
<evidence type="ECO:0000256" key="16">
    <source>
        <dbReference type="ARBA" id="ARBA00023136"/>
    </source>
</evidence>
<dbReference type="PRINTS" id="PR00942">
    <property type="entry name" value="CUATPASEI"/>
</dbReference>
<comment type="subcellular location">
    <subcellularLocation>
        <location evidence="1">Golgi apparatus</location>
        <location evidence="1">trans-Golgi network membrane</location>
        <topology evidence="1">Multi-pass membrane protein</topology>
    </subcellularLocation>
    <subcellularLocation>
        <location evidence="17">Membrane</location>
    </subcellularLocation>
</comment>
<dbReference type="InterPro" id="IPR036163">
    <property type="entry name" value="HMA_dom_sf"/>
</dbReference>
<keyword evidence="21" id="KW-1185">Reference proteome</keyword>
<organism evidence="20 21">
    <name type="scientific">Eumeta variegata</name>
    <name type="common">Bagworm moth</name>
    <name type="synonym">Eumeta japonica</name>
    <dbReference type="NCBI Taxonomy" id="151549"/>
    <lineage>
        <taxon>Eukaryota</taxon>
        <taxon>Metazoa</taxon>
        <taxon>Ecdysozoa</taxon>
        <taxon>Arthropoda</taxon>
        <taxon>Hexapoda</taxon>
        <taxon>Insecta</taxon>
        <taxon>Pterygota</taxon>
        <taxon>Neoptera</taxon>
        <taxon>Endopterygota</taxon>
        <taxon>Lepidoptera</taxon>
        <taxon>Glossata</taxon>
        <taxon>Ditrysia</taxon>
        <taxon>Tineoidea</taxon>
        <taxon>Psychidae</taxon>
        <taxon>Oiketicinae</taxon>
        <taxon>Eumeta</taxon>
    </lineage>
</organism>
<dbReference type="InterPro" id="IPR008250">
    <property type="entry name" value="ATPase_P-typ_transduc_dom_A_sf"/>
</dbReference>
<evidence type="ECO:0000256" key="14">
    <source>
        <dbReference type="ARBA" id="ARBA00023008"/>
    </source>
</evidence>
<dbReference type="SUPFAM" id="SSF55008">
    <property type="entry name" value="HMA, heavy metal-associated domain"/>
    <property type="match status" value="4"/>
</dbReference>
<dbReference type="PANTHER" id="PTHR43520">
    <property type="entry name" value="ATP7, ISOFORM B"/>
    <property type="match status" value="1"/>
</dbReference>
<dbReference type="GO" id="GO:0055070">
    <property type="term" value="P:copper ion homeostasis"/>
    <property type="evidence" value="ECO:0007669"/>
    <property type="project" value="TreeGrafter"/>
</dbReference>
<evidence type="ECO:0000259" key="19">
    <source>
        <dbReference type="PROSITE" id="PS50846"/>
    </source>
</evidence>
<dbReference type="InterPro" id="IPR023214">
    <property type="entry name" value="HAD_sf"/>
</dbReference>
<feature type="domain" description="HMA" evidence="19">
    <location>
        <begin position="150"/>
        <end position="216"/>
    </location>
</feature>
<evidence type="ECO:0000256" key="12">
    <source>
        <dbReference type="ARBA" id="ARBA00022967"/>
    </source>
</evidence>
<dbReference type="CDD" id="cd02094">
    <property type="entry name" value="P-type_ATPase_Cu-like"/>
    <property type="match status" value="1"/>
</dbReference>
<comment type="caution">
    <text evidence="20">The sequence shown here is derived from an EMBL/GenBank/DDBJ whole genome shotgun (WGS) entry which is preliminary data.</text>
</comment>
<dbReference type="PRINTS" id="PR00119">
    <property type="entry name" value="CATATPASE"/>
</dbReference>
<keyword evidence="18" id="KW-0732">Signal</keyword>
<dbReference type="PROSITE" id="PS00154">
    <property type="entry name" value="ATPASE_E1_E2"/>
    <property type="match status" value="1"/>
</dbReference>
<reference evidence="20 21" key="1">
    <citation type="journal article" date="2019" name="Commun. Biol.">
        <title>The bagworm genome reveals a unique fibroin gene that provides high tensile strength.</title>
        <authorList>
            <person name="Kono N."/>
            <person name="Nakamura H."/>
            <person name="Ohtoshi R."/>
            <person name="Tomita M."/>
            <person name="Numata K."/>
            <person name="Arakawa K."/>
        </authorList>
    </citation>
    <scope>NUCLEOTIDE SEQUENCE [LARGE SCALE GENOMIC DNA]</scope>
</reference>
<feature type="transmembrane region" description="Helical" evidence="17">
    <location>
        <begin position="749"/>
        <end position="773"/>
    </location>
</feature>
<evidence type="ECO:0000256" key="18">
    <source>
        <dbReference type="SAM" id="SignalP"/>
    </source>
</evidence>
<evidence type="ECO:0000256" key="2">
    <source>
        <dbReference type="ARBA" id="ARBA00006024"/>
    </source>
</evidence>
<evidence type="ECO:0000256" key="5">
    <source>
        <dbReference type="ARBA" id="ARBA00022692"/>
    </source>
</evidence>
<keyword evidence="5 17" id="KW-0812">Transmembrane</keyword>
<feature type="transmembrane region" description="Helical" evidence="17">
    <location>
        <begin position="478"/>
        <end position="500"/>
    </location>
</feature>
<dbReference type="SUPFAM" id="SSF81660">
    <property type="entry name" value="Metal cation-transporting ATPase, ATP-binding domain N"/>
    <property type="match status" value="1"/>
</dbReference>
<dbReference type="CDD" id="cd00371">
    <property type="entry name" value="HMA"/>
    <property type="match status" value="4"/>
</dbReference>
<dbReference type="Proteomes" id="UP000299102">
    <property type="component" value="Unassembled WGS sequence"/>
</dbReference>
<keyword evidence="16 17" id="KW-0472">Membrane</keyword>
<dbReference type="Gene3D" id="3.40.1110.10">
    <property type="entry name" value="Calcium-transporting ATPase, cytoplasmic domain N"/>
    <property type="match status" value="1"/>
</dbReference>
<evidence type="ECO:0000313" key="21">
    <source>
        <dbReference type="Proteomes" id="UP000299102"/>
    </source>
</evidence>
<evidence type="ECO:0000256" key="7">
    <source>
        <dbReference type="ARBA" id="ARBA00022737"/>
    </source>
</evidence>
<dbReference type="PROSITE" id="PS01047">
    <property type="entry name" value="HMA_1"/>
    <property type="match status" value="3"/>
</dbReference>
<evidence type="ECO:0000256" key="11">
    <source>
        <dbReference type="ARBA" id="ARBA00022842"/>
    </source>
</evidence>
<dbReference type="InterPro" id="IPR023298">
    <property type="entry name" value="ATPase_P-typ_TM_dom_sf"/>
</dbReference>
<dbReference type="GO" id="GO:0005524">
    <property type="term" value="F:ATP binding"/>
    <property type="evidence" value="ECO:0007669"/>
    <property type="project" value="UniProtKB-UniRule"/>
</dbReference>
<dbReference type="Pfam" id="PF00702">
    <property type="entry name" value="Hydrolase"/>
    <property type="match status" value="2"/>
</dbReference>
<dbReference type="NCBIfam" id="TIGR00003">
    <property type="entry name" value="copper ion binding protein"/>
    <property type="match status" value="4"/>
</dbReference>
<dbReference type="GO" id="GO:0005802">
    <property type="term" value="C:trans-Golgi network"/>
    <property type="evidence" value="ECO:0007669"/>
    <property type="project" value="UniProtKB-ARBA"/>
</dbReference>
<keyword evidence="7" id="KW-0677">Repeat</keyword>
<sequence>MHRMILFVVLAVLTVNSATDHGPVVDVSFGFIVSESSSELVAVRLPIRGMTCNSCVRSIETGVSQLPGVAHVKVELAENAGYFRFDPRVTCADALRSHIEDMGFDVPCDSGQDESSDLIHNEIPTDVLVDTSPTDAGSGKVNGTLQQQEGHCLISVQGMTCNSCVQTIQNNVSEMPGVLNVAVSLEREEANVRFQPQAVTAEQVKEKIYDLGFDVSIITINGVRCKESPARNQNSSKASGDRPCTAVTKTKIIANGSPSTSETEVAVRCTLEVRGMTCASCVSAIEKHCLKLYGVHSVLIGLLAAKAEAKYDPRKISAQDIAKSITDLGFPCEVLTDRDGSGSQDLEVLIKGMTCASCVNKIEKSVLKLTGVESCSVALTTCKGKIKYNAELIGPRTICEAISNLGFEATVLGAGSRGSHHYLEHKEEIRKWRNAFLVSLIFGGPCMIAMVYFMVDMAHEHTAKDMCCVVPGLSLENLLMFVLSTPVQFIGGYHFYVQAYKALKHGTSNMDVLISMTTTISYVYSVAVVTAAMVLQKDTSPMTFFDTPPMLLVFISLGRWLEHIAKGKTSEALSKLISLKATEAVLVNLDEDGNVVSEKNISVDLVERGDILKVVPGAKIPVDGKVLEGQSTCDESLITGESMPVAKTKDSLLIGGSINQHGSLIMCATHTGEATTLAQIVRLVEEAQTSKAPIQRLADKIAGYFVPIVVILSLLTLVCWIITGRVDIKRIKNIVPDMYLNSGFTDWELIIQTAFHFALSVLAIACPCALGLATPTAVMVASGVGATNGLLVKGAEPLENAHKVKTVVFDKTGTITKGTASVAKMALVAGGQHTFAKTLASLLTAELNSEHPVASAIVRYCKDILAVEQGGKCTNFQAVPGCGLRCKVSGLLSILNKAEGSQYVNNFLNQTRPGSSGTFYVRDVPIELLPPDSPGVETTARRLDSLIGDAAGEGASAPPEVRNWRRTQYVSMLHYIKTSRYPPASLGDQESVVLVGNREWMHRNAITVPRKLHETLIQDEELGRTAVLCAIDGVLVCTIGVADEVKPEARLAVYSLKKMGLEVCLLTGDNRKTAVGINKVYAEVLPSHKVAKIQRLQENGRRVAMVGDGVNDSPALAHADVGIAIASGTDVAVEAADVVLMRNDLIDVVGCLELSRTTVRRVRLNFLFASVYNLLGIPLASGAFASLGFILQPWMASAAMAMSSVSVVCSSLLLKTFKKPTAESLRTPEYERWASIEDLDSVSVHRGLDESTSDAVSPLARLFQRSKSNDNYLLQEEDDMVSVAFIAKKPTRIVSSINI</sequence>
<dbReference type="InterPro" id="IPR059000">
    <property type="entry name" value="ATPase_P-type_domA"/>
</dbReference>
<dbReference type="GO" id="GO:0016020">
    <property type="term" value="C:membrane"/>
    <property type="evidence" value="ECO:0007669"/>
    <property type="project" value="UniProtKB-SubCell"/>
</dbReference>
<evidence type="ECO:0000256" key="15">
    <source>
        <dbReference type="ARBA" id="ARBA00023065"/>
    </source>
</evidence>
<keyword evidence="6 17" id="KW-0479">Metal-binding</keyword>
<feature type="transmembrane region" description="Helical" evidence="17">
    <location>
        <begin position="1166"/>
        <end position="1188"/>
    </location>
</feature>
<feature type="transmembrane region" description="Helical" evidence="17">
    <location>
        <begin position="701"/>
        <end position="723"/>
    </location>
</feature>
<dbReference type="NCBIfam" id="TIGR01525">
    <property type="entry name" value="ATPase-IB_hvy"/>
    <property type="match status" value="1"/>
</dbReference>
<keyword evidence="13 17" id="KW-1133">Transmembrane helix</keyword>
<keyword evidence="14" id="KW-0186">Copper</keyword>
<dbReference type="GO" id="GO:0140581">
    <property type="term" value="F:P-type monovalent copper transporter activity"/>
    <property type="evidence" value="ECO:0007669"/>
    <property type="project" value="UniProtKB-EC"/>
</dbReference>
<dbReference type="SFLD" id="SFLDG00002">
    <property type="entry name" value="C1.7:_P-type_atpase_like"/>
    <property type="match status" value="1"/>
</dbReference>
<dbReference type="NCBIfam" id="TIGR01494">
    <property type="entry name" value="ATPase_P-type"/>
    <property type="match status" value="2"/>
</dbReference>
<feature type="domain" description="HMA" evidence="19">
    <location>
        <begin position="41"/>
        <end position="107"/>
    </location>
</feature>
<dbReference type="InterPro" id="IPR006121">
    <property type="entry name" value="HMA_dom"/>
</dbReference>
<dbReference type="PANTHER" id="PTHR43520:SF8">
    <property type="entry name" value="P-TYPE CU(+) TRANSPORTER"/>
    <property type="match status" value="1"/>
</dbReference>
<keyword evidence="8 17" id="KW-0547">Nucleotide-binding</keyword>
<dbReference type="InterPro" id="IPR036412">
    <property type="entry name" value="HAD-like_sf"/>
</dbReference>
<feature type="chain" id="PRO_5020035013" description="P-type Cu(+) transporter" evidence="18">
    <location>
        <begin position="19"/>
        <end position="1299"/>
    </location>
</feature>
<keyword evidence="10 17" id="KW-0067">ATP-binding</keyword>
<proteinExistence type="inferred from homology"/>
<protein>
    <recommendedName>
        <fullName evidence="3">P-type Cu(+) transporter</fullName>
        <ecNumber evidence="3">7.2.2.8</ecNumber>
    </recommendedName>
</protein>
<feature type="transmembrane region" description="Helical" evidence="17">
    <location>
        <begin position="1194"/>
        <end position="1214"/>
    </location>
</feature>
<dbReference type="Pfam" id="PF00122">
    <property type="entry name" value="E1-E2_ATPase"/>
    <property type="match status" value="1"/>
</dbReference>
<dbReference type="FunFam" id="3.30.70.100:FF:000001">
    <property type="entry name" value="ATPase copper transporting beta"/>
    <property type="match status" value="4"/>
</dbReference>
<dbReference type="STRING" id="151549.A0A4C1U1M6"/>
<evidence type="ECO:0000256" key="10">
    <source>
        <dbReference type="ARBA" id="ARBA00022840"/>
    </source>
</evidence>